<dbReference type="InterPro" id="IPR011322">
    <property type="entry name" value="N-reg_PII-like_a/b"/>
</dbReference>
<sequence length="110" mass="12098">MAAIIILSTAPSHASARQIADALIEARLAACVQLLPQLESVYHWDGKVESDNECQVIIKTTSDAQQAAFDKVSELHPYAVPQWLIINDVSGSDAYITWLHDEVSAPLKRQ</sequence>
<comment type="caution">
    <text evidence="2">The sequence shown here is derived from an EMBL/GenBank/DDBJ whole genome shotgun (WGS) entry which is preliminary data.</text>
</comment>
<proteinExistence type="inferred from homology"/>
<keyword evidence="3" id="KW-1185">Reference proteome</keyword>
<dbReference type="EMBL" id="BMXP01000007">
    <property type="protein sequence ID" value="GGW90502.1"/>
    <property type="molecule type" value="Genomic_DNA"/>
</dbReference>
<evidence type="ECO:0000256" key="1">
    <source>
        <dbReference type="ARBA" id="ARBA00010169"/>
    </source>
</evidence>
<reference evidence="2" key="2">
    <citation type="submission" date="2020-09" db="EMBL/GenBank/DDBJ databases">
        <authorList>
            <person name="Sun Q."/>
            <person name="Kim S."/>
        </authorList>
    </citation>
    <scope>NUCLEOTIDE SEQUENCE</scope>
    <source>
        <strain evidence="2">KCTC 22164</strain>
    </source>
</reference>
<dbReference type="AlphaFoldDB" id="A0A918JP40"/>
<dbReference type="GO" id="GO:0005507">
    <property type="term" value="F:copper ion binding"/>
    <property type="evidence" value="ECO:0007669"/>
    <property type="project" value="TreeGrafter"/>
</dbReference>
<evidence type="ECO:0000313" key="2">
    <source>
        <dbReference type="EMBL" id="GGW90502.1"/>
    </source>
</evidence>
<dbReference type="Pfam" id="PF03091">
    <property type="entry name" value="CutA1"/>
    <property type="match status" value="1"/>
</dbReference>
<protein>
    <submittedName>
        <fullName evidence="2">Divalent cation tolerance protein</fullName>
    </submittedName>
</protein>
<dbReference type="Gene3D" id="3.30.70.120">
    <property type="match status" value="1"/>
</dbReference>
<evidence type="ECO:0000313" key="3">
    <source>
        <dbReference type="Proteomes" id="UP000631300"/>
    </source>
</evidence>
<dbReference type="InterPro" id="IPR015867">
    <property type="entry name" value="N-reg_PII/ATP_PRibTrfase_C"/>
</dbReference>
<name>A0A918JP40_9ALTE</name>
<organism evidence="2 3">
    <name type="scientific">Alteromonas halophila</name>
    <dbReference type="NCBI Taxonomy" id="516698"/>
    <lineage>
        <taxon>Bacteria</taxon>
        <taxon>Pseudomonadati</taxon>
        <taxon>Pseudomonadota</taxon>
        <taxon>Gammaproteobacteria</taxon>
        <taxon>Alteromonadales</taxon>
        <taxon>Alteromonadaceae</taxon>
        <taxon>Alteromonas/Salinimonas group</taxon>
        <taxon>Alteromonas</taxon>
    </lineage>
</organism>
<comment type="similarity">
    <text evidence="1">Belongs to the CutA family.</text>
</comment>
<dbReference type="PANTHER" id="PTHR23419">
    <property type="entry name" value="DIVALENT CATION TOLERANCE CUTA-RELATED"/>
    <property type="match status" value="1"/>
</dbReference>
<gene>
    <name evidence="2" type="primary">cutA</name>
    <name evidence="2" type="ORF">GCM10007391_25910</name>
</gene>
<dbReference type="Proteomes" id="UP000631300">
    <property type="component" value="Unassembled WGS sequence"/>
</dbReference>
<dbReference type="GO" id="GO:0010038">
    <property type="term" value="P:response to metal ion"/>
    <property type="evidence" value="ECO:0007669"/>
    <property type="project" value="InterPro"/>
</dbReference>
<dbReference type="InterPro" id="IPR004323">
    <property type="entry name" value="Ion_tolerance_CutA"/>
</dbReference>
<reference evidence="2" key="1">
    <citation type="journal article" date="2014" name="Int. J. Syst. Evol. Microbiol.">
        <title>Complete genome sequence of Corynebacterium casei LMG S-19264T (=DSM 44701T), isolated from a smear-ripened cheese.</title>
        <authorList>
            <consortium name="US DOE Joint Genome Institute (JGI-PGF)"/>
            <person name="Walter F."/>
            <person name="Albersmeier A."/>
            <person name="Kalinowski J."/>
            <person name="Ruckert C."/>
        </authorList>
    </citation>
    <scope>NUCLEOTIDE SEQUENCE</scope>
    <source>
        <strain evidence="2">KCTC 22164</strain>
    </source>
</reference>
<accession>A0A918JP40</accession>
<dbReference type="PANTHER" id="PTHR23419:SF8">
    <property type="entry name" value="FI09726P"/>
    <property type="match status" value="1"/>
</dbReference>
<dbReference type="RefSeq" id="WP_189407088.1">
    <property type="nucleotide sequence ID" value="NZ_BMXP01000007.1"/>
</dbReference>
<dbReference type="SUPFAM" id="SSF54913">
    <property type="entry name" value="GlnB-like"/>
    <property type="match status" value="1"/>
</dbReference>